<feature type="transmembrane region" description="Helical" evidence="1">
    <location>
        <begin position="60"/>
        <end position="78"/>
    </location>
</feature>
<name>A0A0K0XTY9_9GAMM</name>
<dbReference type="Proteomes" id="UP000066624">
    <property type="component" value="Chromosome"/>
</dbReference>
<keyword evidence="1" id="KW-1133">Transmembrane helix</keyword>
<evidence type="ECO:0000313" key="2">
    <source>
        <dbReference type="EMBL" id="AKS41148.1"/>
    </source>
</evidence>
<keyword evidence="1" id="KW-0472">Membrane</keyword>
<gene>
    <name evidence="2" type="ORF">WM2015_767</name>
</gene>
<feature type="transmembrane region" description="Helical" evidence="1">
    <location>
        <begin position="32"/>
        <end position="53"/>
    </location>
</feature>
<keyword evidence="3" id="KW-1185">Reference proteome</keyword>
<dbReference type="AlphaFoldDB" id="A0A0K0XTY9"/>
<dbReference type="KEGG" id="wma:WM2015_767"/>
<organism evidence="2 3">
    <name type="scientific">Wenzhouxiangella marina</name>
    <dbReference type="NCBI Taxonomy" id="1579979"/>
    <lineage>
        <taxon>Bacteria</taxon>
        <taxon>Pseudomonadati</taxon>
        <taxon>Pseudomonadota</taxon>
        <taxon>Gammaproteobacteria</taxon>
        <taxon>Chromatiales</taxon>
        <taxon>Wenzhouxiangellaceae</taxon>
        <taxon>Wenzhouxiangella</taxon>
    </lineage>
</organism>
<evidence type="ECO:0000256" key="1">
    <source>
        <dbReference type="SAM" id="Phobius"/>
    </source>
</evidence>
<keyword evidence="1" id="KW-0812">Transmembrane</keyword>
<protein>
    <submittedName>
        <fullName evidence="2">Uncharacterized protein</fullName>
    </submittedName>
</protein>
<evidence type="ECO:0000313" key="3">
    <source>
        <dbReference type="Proteomes" id="UP000066624"/>
    </source>
</evidence>
<accession>A0A0K0XTY9</accession>
<proteinExistence type="predicted"/>
<reference evidence="2 3" key="1">
    <citation type="submission" date="2015-07" db="EMBL/GenBank/DDBJ databases">
        <authorList>
            <person name="Noorani M."/>
        </authorList>
    </citation>
    <scope>NUCLEOTIDE SEQUENCE [LARGE SCALE GENOMIC DNA]</scope>
    <source>
        <strain evidence="2 3">KCTC 42284</strain>
    </source>
</reference>
<feature type="transmembrane region" description="Helical" evidence="1">
    <location>
        <begin position="7"/>
        <end position="26"/>
    </location>
</feature>
<sequence length="81" mass="8906">MEILGMIIVVAGGLLLLVAAIWFLVVAFQEHILWGLGCLLLPFVSLVFLVMHWDKAGRPFLYQLAGWAILLLGSFLAGPEL</sequence>
<dbReference type="EMBL" id="CP012154">
    <property type="protein sequence ID" value="AKS41148.1"/>
    <property type="molecule type" value="Genomic_DNA"/>
</dbReference>